<dbReference type="KEGG" id="vhy:G7082_07560"/>
<dbReference type="Pfam" id="PF12773">
    <property type="entry name" value="DZR"/>
    <property type="match status" value="1"/>
</dbReference>
<feature type="domain" description="DZANK-type" evidence="2">
    <location>
        <begin position="24"/>
        <end position="70"/>
    </location>
</feature>
<proteinExistence type="predicted"/>
<keyword evidence="1" id="KW-0812">Transmembrane</keyword>
<evidence type="ECO:0000256" key="1">
    <source>
        <dbReference type="SAM" id="Phobius"/>
    </source>
</evidence>
<dbReference type="InterPro" id="IPR038587">
    <property type="entry name" value="Ribosomal_eL40_sf"/>
</dbReference>
<dbReference type="PROSITE" id="PS50216">
    <property type="entry name" value="DHHC"/>
    <property type="match status" value="1"/>
</dbReference>
<sequence>MENENEKKEEQKNQEEQITQKYFCTNCGSEMDPNAAFCVSCGVSKGKIKKHCSHCGETVTEEQDYCVGCGNKLSTKLNFSKGKEAFQKVTQSTIESTTNLANTASEKTGKKIKPSWLIGGLGAVVLVIISIFMLMPKGLSGVYTQKTKFLGVESSTSIKFNGDKYEETKNADNKGTYKIEKNKISFFSKDGEESIDGTITDDRKSFKLWGMTFNKDEK</sequence>
<dbReference type="AlphaFoldDB" id="A0A6G8ATQ7"/>
<evidence type="ECO:0000259" key="2">
    <source>
        <dbReference type="Pfam" id="PF12773"/>
    </source>
</evidence>
<keyword evidence="1" id="KW-0472">Membrane</keyword>
<evidence type="ECO:0000313" key="3">
    <source>
        <dbReference type="EMBL" id="QIL48360.1"/>
    </source>
</evidence>
<dbReference type="RefSeq" id="WP_166034507.1">
    <property type="nucleotide sequence ID" value="NZ_CP049887.1"/>
</dbReference>
<feature type="transmembrane region" description="Helical" evidence="1">
    <location>
        <begin position="116"/>
        <end position="135"/>
    </location>
</feature>
<keyword evidence="4" id="KW-1185">Reference proteome</keyword>
<dbReference type="Proteomes" id="UP000501747">
    <property type="component" value="Chromosome"/>
</dbReference>
<protein>
    <submittedName>
        <fullName evidence="3">Zinc-ribbon domain-containing protein</fullName>
    </submittedName>
</protein>
<dbReference type="InterPro" id="IPR025874">
    <property type="entry name" value="DZR"/>
</dbReference>
<organism evidence="3 4">
    <name type="scientific">Vagococcus hydrophili</name>
    <dbReference type="NCBI Taxonomy" id="2714947"/>
    <lineage>
        <taxon>Bacteria</taxon>
        <taxon>Bacillati</taxon>
        <taxon>Bacillota</taxon>
        <taxon>Bacilli</taxon>
        <taxon>Lactobacillales</taxon>
        <taxon>Enterococcaceae</taxon>
        <taxon>Vagococcus</taxon>
    </lineage>
</organism>
<dbReference type="EMBL" id="CP049887">
    <property type="protein sequence ID" value="QIL48360.1"/>
    <property type="molecule type" value="Genomic_DNA"/>
</dbReference>
<gene>
    <name evidence="3" type="ORF">G7082_07560</name>
</gene>
<keyword evidence="1" id="KW-1133">Transmembrane helix</keyword>
<accession>A0A6G8ATQ7</accession>
<reference evidence="3 4" key="1">
    <citation type="submission" date="2020-03" db="EMBL/GenBank/DDBJ databases">
        <title>Vagococcus sp. nov., isolated from beetles.</title>
        <authorList>
            <person name="Hyun D.-W."/>
            <person name="Bae J.-W."/>
        </authorList>
    </citation>
    <scope>NUCLEOTIDE SEQUENCE [LARGE SCALE GENOMIC DNA]</scope>
    <source>
        <strain evidence="3 4">HDW17B</strain>
    </source>
</reference>
<evidence type="ECO:0000313" key="4">
    <source>
        <dbReference type="Proteomes" id="UP000501747"/>
    </source>
</evidence>
<name>A0A6G8ATQ7_9ENTE</name>
<dbReference type="Gene3D" id="4.10.1060.50">
    <property type="match status" value="1"/>
</dbReference>